<proteinExistence type="predicted"/>
<evidence type="ECO:0000313" key="1">
    <source>
        <dbReference type="EMBL" id="EXC52191.1"/>
    </source>
</evidence>
<name>A0A009SGW0_ACIBA</name>
<accession>A0A009SGW0</accession>
<dbReference type="AlphaFoldDB" id="A0A009SGW0"/>
<evidence type="ECO:0000313" key="2">
    <source>
        <dbReference type="Proteomes" id="UP000020735"/>
    </source>
</evidence>
<sequence length="45" mass="5097">MEEICSIGQRSLDLRRSKSFKTKNALDKTKTDVGMTFFLGRSATQ</sequence>
<gene>
    <name evidence="1" type="ORF">J529_1331</name>
</gene>
<organism evidence="1 2">
    <name type="scientific">Acinetobacter baumannii 99063</name>
    <dbReference type="NCBI Taxonomy" id="1310630"/>
    <lineage>
        <taxon>Bacteria</taxon>
        <taxon>Pseudomonadati</taxon>
        <taxon>Pseudomonadota</taxon>
        <taxon>Gammaproteobacteria</taxon>
        <taxon>Moraxellales</taxon>
        <taxon>Moraxellaceae</taxon>
        <taxon>Acinetobacter</taxon>
        <taxon>Acinetobacter calcoaceticus/baumannii complex</taxon>
    </lineage>
</organism>
<comment type="caution">
    <text evidence="1">The sequence shown here is derived from an EMBL/GenBank/DDBJ whole genome shotgun (WGS) entry which is preliminary data.</text>
</comment>
<protein>
    <submittedName>
        <fullName evidence="1">Uncharacterized protein</fullName>
    </submittedName>
</protein>
<reference evidence="1 2" key="1">
    <citation type="submission" date="2014-02" db="EMBL/GenBank/DDBJ databases">
        <title>Comparative genomics and transcriptomics to identify genetic mechanisms underlying the emergence of carbapenem resistant Acinetobacter baumannii (CRAb).</title>
        <authorList>
            <person name="Harris A.D."/>
            <person name="Johnson K.J."/>
            <person name="George J."/>
            <person name="Shefchek K."/>
            <person name="Daugherty S.C."/>
            <person name="Parankush S."/>
            <person name="Sadzewicz L."/>
            <person name="Tallon L."/>
            <person name="Sengamalay N."/>
            <person name="Hazen T.H."/>
            <person name="Rasko D.A."/>
        </authorList>
    </citation>
    <scope>NUCLEOTIDE SEQUENCE [LARGE SCALE GENOMIC DNA]</scope>
    <source>
        <strain evidence="1 2">99063</strain>
    </source>
</reference>
<dbReference type="EMBL" id="JEXJ01000015">
    <property type="protein sequence ID" value="EXC52191.1"/>
    <property type="molecule type" value="Genomic_DNA"/>
</dbReference>
<dbReference type="PATRIC" id="fig|1310630.3.peg.1303"/>
<dbReference type="Proteomes" id="UP000020735">
    <property type="component" value="Unassembled WGS sequence"/>
</dbReference>